<dbReference type="EMBL" id="CM000157">
    <property type="protein sequence ID" value="EDW87371.1"/>
    <property type="molecule type" value="Genomic_DNA"/>
</dbReference>
<keyword evidence="1" id="KW-0472">Membrane</keyword>
<sequence>MEASFMVAMFISVFCHCTGLFYNPVEAGTESTMFLIILIMYLHKLKSKRGSILPEGQMGAILEVPLLCLAAQVALLVIWLPTFAILQSLVDSACRTVQNWLSDELDWLVKKINPLMLSVALLVMESVAFLEGFEIKDVQKFFGCKDDFVSPSVLSFVAQEEVKVLKREWKKLQRQRSSKGKKK</sequence>
<evidence type="ECO:0000313" key="2">
    <source>
        <dbReference type="EMBL" id="EDW87371.1"/>
    </source>
</evidence>
<dbReference type="OrthoDB" id="7845691at2759"/>
<evidence type="ECO:0000313" key="3">
    <source>
        <dbReference type="Proteomes" id="UP000002282"/>
    </source>
</evidence>
<keyword evidence="3" id="KW-1185">Reference proteome</keyword>
<keyword evidence="1" id="KW-1133">Transmembrane helix</keyword>
<keyword evidence="1" id="KW-0812">Transmembrane</keyword>
<dbReference type="KEGG" id="dya:Dyak_GE18106"/>
<dbReference type="PhylomeDB" id="B4NWM9"/>
<dbReference type="OMA" id="LISIFCH"/>
<organism evidence="2 3">
    <name type="scientific">Drosophila yakuba</name>
    <name type="common">Fruit fly</name>
    <dbReference type="NCBI Taxonomy" id="7245"/>
    <lineage>
        <taxon>Eukaryota</taxon>
        <taxon>Metazoa</taxon>
        <taxon>Ecdysozoa</taxon>
        <taxon>Arthropoda</taxon>
        <taxon>Hexapoda</taxon>
        <taxon>Insecta</taxon>
        <taxon>Pterygota</taxon>
        <taxon>Neoptera</taxon>
        <taxon>Endopterygota</taxon>
        <taxon>Diptera</taxon>
        <taxon>Brachycera</taxon>
        <taxon>Muscomorpha</taxon>
        <taxon>Ephydroidea</taxon>
        <taxon>Drosophilidae</taxon>
        <taxon>Drosophila</taxon>
        <taxon>Sophophora</taxon>
    </lineage>
</organism>
<feature type="transmembrane region" description="Helical" evidence="1">
    <location>
        <begin position="64"/>
        <end position="86"/>
    </location>
</feature>
<dbReference type="Proteomes" id="UP000002282">
    <property type="component" value="Chromosome 2L"/>
</dbReference>
<dbReference type="HOGENOM" id="CLU_1476633_0_0_1"/>
<reference evidence="2 3" key="1">
    <citation type="journal article" date="2007" name="Nature">
        <title>Evolution of genes and genomes on the Drosophila phylogeny.</title>
        <authorList>
            <consortium name="Drosophila 12 Genomes Consortium"/>
            <person name="Clark A.G."/>
            <person name="Eisen M.B."/>
            <person name="Smith D.R."/>
            <person name="Bergman C.M."/>
            <person name="Oliver B."/>
            <person name="Markow T.A."/>
            <person name="Kaufman T.C."/>
            <person name="Kellis M."/>
            <person name="Gelbart W."/>
            <person name="Iyer V.N."/>
            <person name="Pollard D.A."/>
            <person name="Sackton T.B."/>
            <person name="Larracuente A.M."/>
            <person name="Singh N.D."/>
            <person name="Abad J.P."/>
            <person name="Abt D.N."/>
            <person name="Adryan B."/>
            <person name="Aguade M."/>
            <person name="Akashi H."/>
            <person name="Anderson W.W."/>
            <person name="Aquadro C.F."/>
            <person name="Ardell D.H."/>
            <person name="Arguello R."/>
            <person name="Artieri C.G."/>
            <person name="Barbash D.A."/>
            <person name="Barker D."/>
            <person name="Barsanti P."/>
            <person name="Batterham P."/>
            <person name="Batzoglou S."/>
            <person name="Begun D."/>
            <person name="Bhutkar A."/>
            <person name="Blanco E."/>
            <person name="Bosak S.A."/>
            <person name="Bradley R.K."/>
            <person name="Brand A.D."/>
            <person name="Brent M.R."/>
            <person name="Brooks A.N."/>
            <person name="Brown R.H."/>
            <person name="Butlin R.K."/>
            <person name="Caggese C."/>
            <person name="Calvi B.R."/>
            <person name="Bernardo de Carvalho A."/>
            <person name="Caspi A."/>
            <person name="Castrezana S."/>
            <person name="Celniker S.E."/>
            <person name="Chang J.L."/>
            <person name="Chapple C."/>
            <person name="Chatterji S."/>
            <person name="Chinwalla A."/>
            <person name="Civetta A."/>
            <person name="Clifton S.W."/>
            <person name="Comeron J.M."/>
            <person name="Costello J.C."/>
            <person name="Coyne J.A."/>
            <person name="Daub J."/>
            <person name="David R.G."/>
            <person name="Delcher A.L."/>
            <person name="Delehaunty K."/>
            <person name="Do C.B."/>
            <person name="Ebling H."/>
            <person name="Edwards K."/>
            <person name="Eickbush T."/>
            <person name="Evans J.D."/>
            <person name="Filipski A."/>
            <person name="Findeiss S."/>
            <person name="Freyhult E."/>
            <person name="Fulton L."/>
            <person name="Fulton R."/>
            <person name="Garcia A.C."/>
            <person name="Gardiner A."/>
            <person name="Garfield D.A."/>
            <person name="Garvin B.E."/>
            <person name="Gibson G."/>
            <person name="Gilbert D."/>
            <person name="Gnerre S."/>
            <person name="Godfrey J."/>
            <person name="Good R."/>
            <person name="Gotea V."/>
            <person name="Gravely B."/>
            <person name="Greenberg A.J."/>
            <person name="Griffiths-Jones S."/>
            <person name="Gross S."/>
            <person name="Guigo R."/>
            <person name="Gustafson E.A."/>
            <person name="Haerty W."/>
            <person name="Hahn M.W."/>
            <person name="Halligan D.L."/>
            <person name="Halpern A.L."/>
            <person name="Halter G.M."/>
            <person name="Han M.V."/>
            <person name="Heger A."/>
            <person name="Hillier L."/>
            <person name="Hinrichs A.S."/>
            <person name="Holmes I."/>
            <person name="Hoskins R.A."/>
            <person name="Hubisz M.J."/>
            <person name="Hultmark D."/>
            <person name="Huntley M.A."/>
            <person name="Jaffe D.B."/>
            <person name="Jagadeeshan S."/>
            <person name="Jeck W.R."/>
            <person name="Johnson J."/>
            <person name="Jones C.D."/>
            <person name="Jordan W.C."/>
            <person name="Karpen G.H."/>
            <person name="Kataoka E."/>
            <person name="Keightley P.D."/>
            <person name="Kheradpour P."/>
            <person name="Kirkness E.F."/>
            <person name="Koerich L.B."/>
            <person name="Kristiansen K."/>
            <person name="Kudrna D."/>
            <person name="Kulathinal R.J."/>
            <person name="Kumar S."/>
            <person name="Kwok R."/>
            <person name="Lander E."/>
            <person name="Langley C.H."/>
            <person name="Lapoint R."/>
            <person name="Lazzaro B.P."/>
            <person name="Lee S.J."/>
            <person name="Levesque L."/>
            <person name="Li R."/>
            <person name="Lin C.F."/>
            <person name="Lin M.F."/>
            <person name="Lindblad-Toh K."/>
            <person name="Llopart A."/>
            <person name="Long M."/>
            <person name="Low L."/>
            <person name="Lozovsky E."/>
            <person name="Lu J."/>
            <person name="Luo M."/>
            <person name="Machado C.A."/>
            <person name="Makalowski W."/>
            <person name="Marzo M."/>
            <person name="Matsuda M."/>
            <person name="Matzkin L."/>
            <person name="McAllister B."/>
            <person name="McBride C.S."/>
            <person name="McKernan B."/>
            <person name="McKernan K."/>
            <person name="Mendez-Lago M."/>
            <person name="Minx P."/>
            <person name="Mollenhauer M.U."/>
            <person name="Montooth K."/>
            <person name="Mount S.M."/>
            <person name="Mu X."/>
            <person name="Myers E."/>
            <person name="Negre B."/>
            <person name="Newfeld S."/>
            <person name="Nielsen R."/>
            <person name="Noor M.A."/>
            <person name="O'Grady P."/>
            <person name="Pachter L."/>
            <person name="Papaceit M."/>
            <person name="Parisi M.J."/>
            <person name="Parisi M."/>
            <person name="Parts L."/>
            <person name="Pedersen J.S."/>
            <person name="Pesole G."/>
            <person name="Phillippy A.M."/>
            <person name="Ponting C.P."/>
            <person name="Pop M."/>
            <person name="Porcelli D."/>
            <person name="Powell J.R."/>
            <person name="Prohaska S."/>
            <person name="Pruitt K."/>
            <person name="Puig M."/>
            <person name="Quesneville H."/>
            <person name="Ram K.R."/>
            <person name="Rand D."/>
            <person name="Rasmussen M.D."/>
            <person name="Reed L.K."/>
            <person name="Reenan R."/>
            <person name="Reily A."/>
            <person name="Remington K.A."/>
            <person name="Rieger T.T."/>
            <person name="Ritchie M.G."/>
            <person name="Robin C."/>
            <person name="Rogers Y.H."/>
            <person name="Rohde C."/>
            <person name="Rozas J."/>
            <person name="Rubenfield M.J."/>
            <person name="Ruiz A."/>
            <person name="Russo S."/>
            <person name="Salzberg S.L."/>
            <person name="Sanchez-Gracia A."/>
            <person name="Saranga D.J."/>
            <person name="Sato H."/>
            <person name="Schaeffer S.W."/>
            <person name="Schatz M.C."/>
            <person name="Schlenke T."/>
            <person name="Schwartz R."/>
            <person name="Segarra C."/>
            <person name="Singh R.S."/>
            <person name="Sirot L."/>
            <person name="Sirota M."/>
            <person name="Sisneros N.B."/>
            <person name="Smith C.D."/>
            <person name="Smith T.F."/>
            <person name="Spieth J."/>
            <person name="Stage D.E."/>
            <person name="Stark A."/>
            <person name="Stephan W."/>
            <person name="Strausberg R.L."/>
            <person name="Strempel S."/>
            <person name="Sturgill D."/>
            <person name="Sutton G."/>
            <person name="Sutton G.G."/>
            <person name="Tao W."/>
            <person name="Teichmann S."/>
            <person name="Tobari Y.N."/>
            <person name="Tomimura Y."/>
            <person name="Tsolas J.M."/>
            <person name="Valente V.L."/>
            <person name="Venter E."/>
            <person name="Venter J.C."/>
            <person name="Vicario S."/>
            <person name="Vieira F.G."/>
            <person name="Vilella A.J."/>
            <person name="Villasante A."/>
            <person name="Walenz B."/>
            <person name="Wang J."/>
            <person name="Wasserman M."/>
            <person name="Watts T."/>
            <person name="Wilson D."/>
            <person name="Wilson R.K."/>
            <person name="Wing R.A."/>
            <person name="Wolfner M.F."/>
            <person name="Wong A."/>
            <person name="Wong G.K."/>
            <person name="Wu C.I."/>
            <person name="Wu G."/>
            <person name="Yamamoto D."/>
            <person name="Yang H.P."/>
            <person name="Yang S.P."/>
            <person name="Yorke J.A."/>
            <person name="Yoshida K."/>
            <person name="Zdobnov E."/>
            <person name="Zhang P."/>
            <person name="Zhang Y."/>
            <person name="Zimin A.V."/>
            <person name="Baldwin J."/>
            <person name="Abdouelleil A."/>
            <person name="Abdulkadir J."/>
            <person name="Abebe A."/>
            <person name="Abera B."/>
            <person name="Abreu J."/>
            <person name="Acer S.C."/>
            <person name="Aftuck L."/>
            <person name="Alexander A."/>
            <person name="An P."/>
            <person name="Anderson E."/>
            <person name="Anderson S."/>
            <person name="Arachi H."/>
            <person name="Azer M."/>
            <person name="Bachantsang P."/>
            <person name="Barry A."/>
            <person name="Bayul T."/>
            <person name="Berlin A."/>
            <person name="Bessette D."/>
            <person name="Bloom T."/>
            <person name="Blye J."/>
            <person name="Boguslavskiy L."/>
            <person name="Bonnet C."/>
            <person name="Boukhgalter B."/>
            <person name="Bourzgui I."/>
            <person name="Brown A."/>
            <person name="Cahill P."/>
            <person name="Channer S."/>
            <person name="Cheshatsang Y."/>
            <person name="Chuda L."/>
            <person name="Citroen M."/>
            <person name="Collymore A."/>
            <person name="Cooke P."/>
            <person name="Costello M."/>
            <person name="D'Aco K."/>
            <person name="Daza R."/>
            <person name="De Haan G."/>
            <person name="DeGray S."/>
            <person name="DeMaso C."/>
            <person name="Dhargay N."/>
            <person name="Dooley K."/>
            <person name="Dooley E."/>
            <person name="Doricent M."/>
            <person name="Dorje P."/>
            <person name="Dorjee K."/>
            <person name="Dupes A."/>
            <person name="Elong R."/>
            <person name="Falk J."/>
            <person name="Farina A."/>
            <person name="Faro S."/>
            <person name="Ferguson D."/>
            <person name="Fisher S."/>
            <person name="Foley C.D."/>
            <person name="Franke A."/>
            <person name="Friedrich D."/>
            <person name="Gadbois L."/>
            <person name="Gearin G."/>
            <person name="Gearin C.R."/>
            <person name="Giannoukos G."/>
            <person name="Goode T."/>
            <person name="Graham J."/>
            <person name="Grandbois E."/>
            <person name="Grewal S."/>
            <person name="Gyaltsen K."/>
            <person name="Hafez N."/>
            <person name="Hagos B."/>
            <person name="Hall J."/>
            <person name="Henson C."/>
            <person name="Hollinger A."/>
            <person name="Honan T."/>
            <person name="Huard M.D."/>
            <person name="Hughes L."/>
            <person name="Hurhula B."/>
            <person name="Husby M.E."/>
            <person name="Kamat A."/>
            <person name="Kanga B."/>
            <person name="Kashin S."/>
            <person name="Khazanovich D."/>
            <person name="Kisner P."/>
            <person name="Lance K."/>
            <person name="Lara M."/>
            <person name="Lee W."/>
            <person name="Lennon N."/>
            <person name="Letendre F."/>
            <person name="LeVine R."/>
            <person name="Lipovsky A."/>
            <person name="Liu X."/>
            <person name="Liu J."/>
            <person name="Liu S."/>
            <person name="Lokyitsang T."/>
            <person name="Lokyitsang Y."/>
            <person name="Lubonja R."/>
            <person name="Lui A."/>
            <person name="MacDonald P."/>
            <person name="Magnisalis V."/>
            <person name="Maru K."/>
            <person name="Matthews C."/>
            <person name="McCusker W."/>
            <person name="McDonough S."/>
            <person name="Mehta T."/>
            <person name="Meldrim J."/>
            <person name="Meneus L."/>
            <person name="Mihai O."/>
            <person name="Mihalev A."/>
            <person name="Mihova T."/>
            <person name="Mittelman R."/>
            <person name="Mlenga V."/>
            <person name="Montmayeur A."/>
            <person name="Mulrain L."/>
            <person name="Navidi A."/>
            <person name="Naylor J."/>
            <person name="Negash T."/>
            <person name="Nguyen T."/>
            <person name="Nguyen N."/>
            <person name="Nicol R."/>
            <person name="Norbu C."/>
            <person name="Norbu N."/>
            <person name="Novod N."/>
            <person name="O'Neill B."/>
            <person name="Osman S."/>
            <person name="Markiewicz E."/>
            <person name="Oyono O.L."/>
            <person name="Patti C."/>
            <person name="Phunkhang P."/>
            <person name="Pierre F."/>
            <person name="Priest M."/>
            <person name="Raghuraman S."/>
            <person name="Rege F."/>
            <person name="Reyes R."/>
            <person name="Rise C."/>
            <person name="Rogov P."/>
            <person name="Ross K."/>
            <person name="Ryan E."/>
            <person name="Settipalli S."/>
            <person name="Shea T."/>
            <person name="Sherpa N."/>
            <person name="Shi L."/>
            <person name="Shih D."/>
            <person name="Sparrow T."/>
            <person name="Spaulding J."/>
            <person name="Stalker J."/>
            <person name="Stange-Thomann N."/>
            <person name="Stavropoulos S."/>
            <person name="Stone C."/>
            <person name="Strader C."/>
            <person name="Tesfaye S."/>
            <person name="Thomson T."/>
            <person name="Thoulutsang Y."/>
            <person name="Thoulutsang D."/>
            <person name="Topham K."/>
            <person name="Topping I."/>
            <person name="Tsamla T."/>
            <person name="Vassiliev H."/>
            <person name="Vo A."/>
            <person name="Wangchuk T."/>
            <person name="Wangdi T."/>
            <person name="Weiand M."/>
            <person name="Wilkinson J."/>
            <person name="Wilson A."/>
            <person name="Yadav S."/>
            <person name="Young G."/>
            <person name="Yu Q."/>
            <person name="Zembek L."/>
            <person name="Zhong D."/>
            <person name="Zimmer A."/>
            <person name="Zwirko Z."/>
            <person name="Jaffe D.B."/>
            <person name="Alvarez P."/>
            <person name="Brockman W."/>
            <person name="Butler J."/>
            <person name="Chin C."/>
            <person name="Gnerre S."/>
            <person name="Grabherr M."/>
            <person name="Kleber M."/>
            <person name="Mauceli E."/>
            <person name="MacCallum I."/>
        </authorList>
    </citation>
    <scope>NUCLEOTIDE SEQUENCE [LARGE SCALE GENOMIC DNA]</scope>
    <source>
        <strain evidence="3">Tai18E2 / Tucson 14021-0261.01</strain>
    </source>
</reference>
<accession>B4NWM9</accession>
<protein>
    <submittedName>
        <fullName evidence="2">Uncharacterized protein</fullName>
    </submittedName>
</protein>
<reference evidence="2 3" key="2">
    <citation type="journal article" date="2007" name="PLoS Biol.">
        <title>Principles of genome evolution in the Drosophila melanogaster species group.</title>
        <authorList>
            <person name="Ranz J.M."/>
            <person name="Maurin D."/>
            <person name="Chan Y.S."/>
            <person name="von Grotthuss M."/>
            <person name="Hillier L.W."/>
            <person name="Roote J."/>
            <person name="Ashburner M."/>
            <person name="Bergman C.M."/>
        </authorList>
    </citation>
    <scope>NUCLEOTIDE SEQUENCE [LARGE SCALE GENOMIC DNA]</scope>
    <source>
        <strain evidence="3">Tai18E2 / Tucson 14021-0261.01</strain>
    </source>
</reference>
<name>B4NWM9_DROYA</name>
<proteinExistence type="predicted"/>
<feature type="transmembrane region" description="Helical" evidence="1">
    <location>
        <begin position="25"/>
        <end position="43"/>
    </location>
</feature>
<gene>
    <name evidence="2" type="primary">Dyak\GE18106</name>
    <name evidence="2" type="synonym">dyak_GLEANR_1939</name>
    <name evidence="2" type="synonym">GE18106</name>
    <name evidence="2" type="ORF">Dyak_GE18106</name>
</gene>
<evidence type="ECO:0000256" key="1">
    <source>
        <dbReference type="SAM" id="Phobius"/>
    </source>
</evidence>
<dbReference type="AlphaFoldDB" id="B4NWM9"/>